<reference evidence="2 3" key="1">
    <citation type="submission" date="2017-05" db="EMBL/GenBank/DDBJ databases">
        <title>Draft genome sequence of Elsinoe australis.</title>
        <authorList>
            <person name="Cheng Q."/>
        </authorList>
    </citation>
    <scope>NUCLEOTIDE SEQUENCE [LARGE SCALE GENOMIC DNA]</scope>
    <source>
        <strain evidence="2 3">NL1</strain>
    </source>
</reference>
<accession>A0A2P7Z604</accession>
<keyword evidence="1" id="KW-0472">Membrane</keyword>
<feature type="transmembrane region" description="Helical" evidence="1">
    <location>
        <begin position="58"/>
        <end position="86"/>
    </location>
</feature>
<evidence type="ECO:0000256" key="1">
    <source>
        <dbReference type="SAM" id="Phobius"/>
    </source>
</evidence>
<dbReference type="AlphaFoldDB" id="A0A2P7Z604"/>
<name>A0A2P7Z604_9PEZI</name>
<dbReference type="EMBL" id="NHZQ01000305">
    <property type="protein sequence ID" value="PSK43646.1"/>
    <property type="molecule type" value="Genomic_DNA"/>
</dbReference>
<keyword evidence="3" id="KW-1185">Reference proteome</keyword>
<dbReference type="Proteomes" id="UP000243723">
    <property type="component" value="Unassembled WGS sequence"/>
</dbReference>
<gene>
    <name evidence="2" type="ORF">B9Z65_7160</name>
</gene>
<organism evidence="2 3">
    <name type="scientific">Elsinoe australis</name>
    <dbReference type="NCBI Taxonomy" id="40998"/>
    <lineage>
        <taxon>Eukaryota</taxon>
        <taxon>Fungi</taxon>
        <taxon>Dikarya</taxon>
        <taxon>Ascomycota</taxon>
        <taxon>Pezizomycotina</taxon>
        <taxon>Dothideomycetes</taxon>
        <taxon>Dothideomycetidae</taxon>
        <taxon>Myriangiales</taxon>
        <taxon>Elsinoaceae</taxon>
        <taxon>Elsinoe</taxon>
    </lineage>
</organism>
<comment type="caution">
    <text evidence="2">The sequence shown here is derived from an EMBL/GenBank/DDBJ whole genome shotgun (WGS) entry which is preliminary data.</text>
</comment>
<feature type="transmembrane region" description="Helical" evidence="1">
    <location>
        <begin position="16"/>
        <end position="37"/>
    </location>
</feature>
<dbReference type="OrthoDB" id="5211263at2759"/>
<sequence length="135" mass="15172">MPTQVSWSRGTLWSSWVSRSIICIVILAIAIRNYVVLQDYINSSSPYYRSGSRYYVRGVNVGGFAIIAAFCCFTIAFDILEAILYFCKRLSPVFYLVSNLIKFLIWTVYFAVSLIAIVVTGQFVGGFVPAILLLN</sequence>
<protein>
    <submittedName>
        <fullName evidence="2">Uncharacterized protein</fullName>
    </submittedName>
</protein>
<feature type="transmembrane region" description="Helical" evidence="1">
    <location>
        <begin position="106"/>
        <end position="134"/>
    </location>
</feature>
<proteinExistence type="predicted"/>
<keyword evidence="1" id="KW-0812">Transmembrane</keyword>
<keyword evidence="1" id="KW-1133">Transmembrane helix</keyword>
<evidence type="ECO:0000313" key="3">
    <source>
        <dbReference type="Proteomes" id="UP000243723"/>
    </source>
</evidence>
<evidence type="ECO:0000313" key="2">
    <source>
        <dbReference type="EMBL" id="PSK43646.1"/>
    </source>
</evidence>